<evidence type="ECO:0000256" key="1">
    <source>
        <dbReference type="SAM" id="Phobius"/>
    </source>
</evidence>
<organism evidence="2 3">
    <name type="scientific">Gemmata algarum</name>
    <dbReference type="NCBI Taxonomy" id="2975278"/>
    <lineage>
        <taxon>Bacteria</taxon>
        <taxon>Pseudomonadati</taxon>
        <taxon>Planctomycetota</taxon>
        <taxon>Planctomycetia</taxon>
        <taxon>Gemmatales</taxon>
        <taxon>Gemmataceae</taxon>
        <taxon>Gemmata</taxon>
    </lineage>
</organism>
<sequence length="320" mass="36027">MTPTRPEMIPVIQEVWRSRGAPGEAGHFIISEGFAKSNSYKARWWRKGEKERIETFRPEDDERSAQPAIKAFDGQFVRTVDQNPDKTIGSVRSVEGAGWNAMNRTHPFSFTHYYQNTPYSEIVERGAGFTATDADVGGKPGTRVFVHHPREDYRTRFVLLFDSNSQLVERRLITKLGRDKDFRVYEIHHFSDYAVIDNPTGDPVRMPMRVKQRSVCGEHPPGTFAEYWTEDVNVTRLVLNGDIPDKTFDLSIPAKAETYDGVGGHGWLAPGEQPGYLLSEDAKAKTRWLTWVGVALGALVILAGAVYARKRAGRAEATQV</sequence>
<keyword evidence="1" id="KW-0472">Membrane</keyword>
<dbReference type="EMBL" id="JAXBLV010000235">
    <property type="protein sequence ID" value="MDY3563321.1"/>
    <property type="molecule type" value="Genomic_DNA"/>
</dbReference>
<accession>A0ABU5FBW8</accession>
<evidence type="ECO:0000313" key="2">
    <source>
        <dbReference type="EMBL" id="MDY3563321.1"/>
    </source>
</evidence>
<gene>
    <name evidence="2" type="ORF">R5W23_004822</name>
</gene>
<keyword evidence="1" id="KW-1133">Transmembrane helix</keyword>
<dbReference type="Proteomes" id="UP001272242">
    <property type="component" value="Unassembled WGS sequence"/>
</dbReference>
<protein>
    <submittedName>
        <fullName evidence="2">Uncharacterized protein</fullName>
    </submittedName>
</protein>
<dbReference type="RefSeq" id="WP_320689539.1">
    <property type="nucleotide sequence ID" value="NZ_JAXBLV010000235.1"/>
</dbReference>
<name>A0ABU5FBW8_9BACT</name>
<comment type="caution">
    <text evidence="2">The sequence shown here is derived from an EMBL/GenBank/DDBJ whole genome shotgun (WGS) entry which is preliminary data.</text>
</comment>
<evidence type="ECO:0000313" key="3">
    <source>
        <dbReference type="Proteomes" id="UP001272242"/>
    </source>
</evidence>
<feature type="transmembrane region" description="Helical" evidence="1">
    <location>
        <begin position="288"/>
        <end position="308"/>
    </location>
</feature>
<keyword evidence="1" id="KW-0812">Transmembrane</keyword>
<reference evidence="3" key="1">
    <citation type="journal article" date="2023" name="Mar. Drugs">
        <title>Gemmata algarum, a Novel Planctomycete Isolated from an Algal Mat, Displays Antimicrobial Activity.</title>
        <authorList>
            <person name="Kumar G."/>
            <person name="Kallscheuer N."/>
            <person name="Kashif M."/>
            <person name="Ahamad S."/>
            <person name="Jagadeeshwari U."/>
            <person name="Pannikurungottu S."/>
            <person name="Haufschild T."/>
            <person name="Kabuu M."/>
            <person name="Sasikala C."/>
            <person name="Jogler C."/>
            <person name="Ramana C."/>
        </authorList>
    </citation>
    <scope>NUCLEOTIDE SEQUENCE [LARGE SCALE GENOMIC DNA]</scope>
    <source>
        <strain evidence="3">JC673</strain>
    </source>
</reference>
<keyword evidence="3" id="KW-1185">Reference proteome</keyword>
<proteinExistence type="predicted"/>